<reference evidence="2 3" key="1">
    <citation type="submission" date="2013-02" db="EMBL/GenBank/DDBJ databases">
        <title>The Genome Sequence of Plasmodium inui San Antonio 1.</title>
        <authorList>
            <consortium name="The Broad Institute Genome Sequencing Platform"/>
            <consortium name="The Broad Institute Genome Sequencing Center for Infectious Disease"/>
            <person name="Neafsey D."/>
            <person name="Cheeseman I."/>
            <person name="Volkman S."/>
            <person name="Adams J."/>
            <person name="Walker B."/>
            <person name="Young S.K."/>
            <person name="Zeng Q."/>
            <person name="Gargeya S."/>
            <person name="Fitzgerald M."/>
            <person name="Haas B."/>
            <person name="Abouelleil A."/>
            <person name="Alvarado L."/>
            <person name="Arachchi H.M."/>
            <person name="Berlin A.M."/>
            <person name="Chapman S.B."/>
            <person name="Dewar J."/>
            <person name="Goldberg J."/>
            <person name="Griggs A."/>
            <person name="Gujja S."/>
            <person name="Hansen M."/>
            <person name="Howarth C."/>
            <person name="Imamovic A."/>
            <person name="Larimer J."/>
            <person name="McCowan C."/>
            <person name="Murphy C."/>
            <person name="Neiman D."/>
            <person name="Pearson M."/>
            <person name="Priest M."/>
            <person name="Roberts A."/>
            <person name="Saif S."/>
            <person name="Shea T."/>
            <person name="Sisk P."/>
            <person name="Sykes S."/>
            <person name="Wortman J."/>
            <person name="Nusbaum C."/>
            <person name="Birren B."/>
        </authorList>
    </citation>
    <scope>NUCLEOTIDE SEQUENCE [LARGE SCALE GENOMIC DNA]</scope>
    <source>
        <strain evidence="2 3">San Antonio 1</strain>
    </source>
</reference>
<organism evidence="2 3">
    <name type="scientific">Plasmodium inui San Antonio 1</name>
    <dbReference type="NCBI Taxonomy" id="1237626"/>
    <lineage>
        <taxon>Eukaryota</taxon>
        <taxon>Sar</taxon>
        <taxon>Alveolata</taxon>
        <taxon>Apicomplexa</taxon>
        <taxon>Aconoidasida</taxon>
        <taxon>Haemosporida</taxon>
        <taxon>Plasmodiidae</taxon>
        <taxon>Plasmodium</taxon>
        <taxon>Plasmodium (Plasmodium)</taxon>
    </lineage>
</organism>
<keyword evidence="3" id="KW-1185">Reference proteome</keyword>
<dbReference type="EMBL" id="KI965530">
    <property type="protein sequence ID" value="EUD64187.1"/>
    <property type="molecule type" value="Genomic_DNA"/>
</dbReference>
<sequence>MSPKKEIKTISSKKPKKPRNSQPRNRLPKLTKNELSSMMCIQVTERGLRLKEPEITFPFPMWLDQKKQEKVSDQATEDQMSPSEVGEANCQEESEKKKSNESFNSSDAKNLTSIGYCL</sequence>
<dbReference type="VEuPathDB" id="PlasmoDB:C922_05424"/>
<dbReference type="AlphaFoldDB" id="W6ZTE0"/>
<feature type="compositionally biased region" description="Polar residues" evidence="1">
    <location>
        <begin position="107"/>
        <end position="118"/>
    </location>
</feature>
<protein>
    <submittedName>
        <fullName evidence="2">Uncharacterized protein</fullName>
    </submittedName>
</protein>
<proteinExistence type="predicted"/>
<feature type="region of interest" description="Disordered" evidence="1">
    <location>
        <begin position="64"/>
        <end position="118"/>
    </location>
</feature>
<evidence type="ECO:0000313" key="3">
    <source>
        <dbReference type="Proteomes" id="UP000030640"/>
    </source>
</evidence>
<dbReference type="RefSeq" id="XP_008819217.1">
    <property type="nucleotide sequence ID" value="XM_008820995.1"/>
</dbReference>
<gene>
    <name evidence="2" type="ORF">C922_05424</name>
</gene>
<dbReference type="GeneID" id="20040698"/>
<name>W6ZTE0_9APIC</name>
<feature type="region of interest" description="Disordered" evidence="1">
    <location>
        <begin position="1"/>
        <end position="33"/>
    </location>
</feature>
<dbReference type="Proteomes" id="UP000030640">
    <property type="component" value="Unassembled WGS sequence"/>
</dbReference>
<evidence type="ECO:0000313" key="2">
    <source>
        <dbReference type="EMBL" id="EUD64187.1"/>
    </source>
</evidence>
<accession>W6ZTE0</accession>
<evidence type="ECO:0000256" key="1">
    <source>
        <dbReference type="SAM" id="MobiDB-lite"/>
    </source>
</evidence>
<feature type="compositionally biased region" description="Polar residues" evidence="1">
    <location>
        <begin position="73"/>
        <end position="82"/>
    </location>
</feature>